<feature type="compositionally biased region" description="Polar residues" evidence="6">
    <location>
        <begin position="199"/>
        <end position="213"/>
    </location>
</feature>
<dbReference type="InParanoid" id="A0A0G4ESQ5"/>
<feature type="region of interest" description="Disordered" evidence="6">
    <location>
        <begin position="186"/>
        <end position="275"/>
    </location>
</feature>
<evidence type="ECO:0000256" key="6">
    <source>
        <dbReference type="SAM" id="MobiDB-lite"/>
    </source>
</evidence>
<reference evidence="8 9" key="1">
    <citation type="submission" date="2014-11" db="EMBL/GenBank/DDBJ databases">
        <authorList>
            <person name="Zhu J."/>
            <person name="Qi W."/>
            <person name="Song R."/>
        </authorList>
    </citation>
    <scope>NUCLEOTIDE SEQUENCE [LARGE SCALE GENOMIC DNA]</scope>
</reference>
<feature type="compositionally biased region" description="Pro residues" evidence="6">
    <location>
        <begin position="135"/>
        <end position="150"/>
    </location>
</feature>
<dbReference type="Gene3D" id="4.10.1000.10">
    <property type="entry name" value="Zinc finger, CCCH-type"/>
    <property type="match status" value="3"/>
</dbReference>
<evidence type="ECO:0000313" key="8">
    <source>
        <dbReference type="EMBL" id="CEM00903.1"/>
    </source>
</evidence>
<evidence type="ECO:0000256" key="2">
    <source>
        <dbReference type="ARBA" id="ARBA00022737"/>
    </source>
</evidence>
<dbReference type="SUPFAM" id="SSF90229">
    <property type="entry name" value="CCCH zinc finger"/>
    <property type="match status" value="1"/>
</dbReference>
<dbReference type="PANTHER" id="PTHR12547">
    <property type="entry name" value="CCCH ZINC FINGER/TIS11-RELATED"/>
    <property type="match status" value="1"/>
</dbReference>
<evidence type="ECO:0000313" key="9">
    <source>
        <dbReference type="Proteomes" id="UP000041254"/>
    </source>
</evidence>
<evidence type="ECO:0000256" key="5">
    <source>
        <dbReference type="PROSITE-ProRule" id="PRU00723"/>
    </source>
</evidence>
<dbReference type="EMBL" id="CDMY01000301">
    <property type="protein sequence ID" value="CEM00903.1"/>
    <property type="molecule type" value="Genomic_DNA"/>
</dbReference>
<dbReference type="InterPro" id="IPR036855">
    <property type="entry name" value="Znf_CCCH_sf"/>
</dbReference>
<dbReference type="GO" id="GO:0008270">
    <property type="term" value="F:zinc ion binding"/>
    <property type="evidence" value="ECO:0007669"/>
    <property type="project" value="UniProtKB-KW"/>
</dbReference>
<dbReference type="SMART" id="SM00356">
    <property type="entry name" value="ZnF_C3H1"/>
    <property type="match status" value="3"/>
</dbReference>
<feature type="domain" description="C3H1-type" evidence="7">
    <location>
        <begin position="41"/>
        <end position="69"/>
    </location>
</feature>
<feature type="compositionally biased region" description="Basic and acidic residues" evidence="6">
    <location>
        <begin position="225"/>
        <end position="238"/>
    </location>
</feature>
<dbReference type="InterPro" id="IPR045877">
    <property type="entry name" value="ZFP36-like"/>
</dbReference>
<keyword evidence="9" id="KW-1185">Reference proteome</keyword>
<dbReference type="AlphaFoldDB" id="A0A0G4ESQ5"/>
<dbReference type="Proteomes" id="UP000041254">
    <property type="component" value="Unassembled WGS sequence"/>
</dbReference>
<feature type="zinc finger region" description="C3H1-type" evidence="5">
    <location>
        <begin position="78"/>
        <end position="104"/>
    </location>
</feature>
<keyword evidence="3 5" id="KW-0863">Zinc-finger</keyword>
<organism evidence="8 9">
    <name type="scientific">Vitrella brassicaformis (strain CCMP3155)</name>
    <dbReference type="NCBI Taxonomy" id="1169540"/>
    <lineage>
        <taxon>Eukaryota</taxon>
        <taxon>Sar</taxon>
        <taxon>Alveolata</taxon>
        <taxon>Colpodellida</taxon>
        <taxon>Vitrellaceae</taxon>
        <taxon>Vitrella</taxon>
    </lineage>
</organism>
<dbReference type="OrthoDB" id="415459at2759"/>
<proteinExistence type="predicted"/>
<dbReference type="VEuPathDB" id="CryptoDB:Vbra_13038"/>
<feature type="domain" description="C3H1-type" evidence="7">
    <location>
        <begin position="78"/>
        <end position="104"/>
    </location>
</feature>
<evidence type="ECO:0000256" key="4">
    <source>
        <dbReference type="ARBA" id="ARBA00022833"/>
    </source>
</evidence>
<name>A0A0G4ESQ5_VITBC</name>
<dbReference type="InterPro" id="IPR000571">
    <property type="entry name" value="Znf_CCCH"/>
</dbReference>
<evidence type="ECO:0000256" key="1">
    <source>
        <dbReference type="ARBA" id="ARBA00022723"/>
    </source>
</evidence>
<sequence>MQCYKTRLCKYHVAHGGRGCSKGSECTYAHSMAELCVPPNLLKTKICPDWKNRRCTKGAELCPFAHGERDLRSPVGCYKTSLCMHWKKGNCPARDHCRFAHDVSELRQRRLVTSPTSFLRNNSNDDQFEEVPSTYTPPPSFFPPAPTSPPPPPPISVVPYSPTETPALTLTPVLPAIPATHPYPTPIQSRCATPGAASESVTSFATSQTQPVTPKTHGRVNVVEEEGKGSAILERESTEGENENEQEHETEQEQEEASTVPERQLSGASGASSSVPPLQPVACWLIDACGSIAANRIPSSPPLTFVGMYAVSEDDLIRAQPRAYEE</sequence>
<evidence type="ECO:0000256" key="3">
    <source>
        <dbReference type="ARBA" id="ARBA00022771"/>
    </source>
</evidence>
<keyword evidence="1 5" id="KW-0479">Metal-binding</keyword>
<feature type="region of interest" description="Disordered" evidence="6">
    <location>
        <begin position="117"/>
        <end position="150"/>
    </location>
</feature>
<dbReference type="PROSITE" id="PS50103">
    <property type="entry name" value="ZF_C3H1"/>
    <property type="match status" value="3"/>
</dbReference>
<feature type="domain" description="C3H1-type" evidence="7">
    <location>
        <begin position="4"/>
        <end position="33"/>
    </location>
</feature>
<keyword evidence="4 5" id="KW-0862">Zinc</keyword>
<feature type="zinc finger region" description="C3H1-type" evidence="5">
    <location>
        <begin position="4"/>
        <end position="33"/>
    </location>
</feature>
<accession>A0A0G4ESQ5</accession>
<dbReference type="Pfam" id="PF00642">
    <property type="entry name" value="zf-CCCH"/>
    <property type="match status" value="2"/>
</dbReference>
<gene>
    <name evidence="8" type="ORF">Vbra_13038</name>
</gene>
<dbReference type="GO" id="GO:0003729">
    <property type="term" value="F:mRNA binding"/>
    <property type="evidence" value="ECO:0007669"/>
    <property type="project" value="InterPro"/>
</dbReference>
<protein>
    <recommendedName>
        <fullName evidence="7">C3H1-type domain-containing protein</fullName>
    </recommendedName>
</protein>
<feature type="zinc finger region" description="C3H1-type" evidence="5">
    <location>
        <begin position="41"/>
        <end position="69"/>
    </location>
</feature>
<keyword evidence="2" id="KW-0677">Repeat</keyword>
<evidence type="ECO:0000259" key="7">
    <source>
        <dbReference type="PROSITE" id="PS50103"/>
    </source>
</evidence>